<dbReference type="Gene3D" id="3.40.91.30">
    <property type="match status" value="1"/>
</dbReference>
<dbReference type="Pfam" id="PF06356">
    <property type="entry name" value="DUF1064"/>
    <property type="match status" value="1"/>
</dbReference>
<dbReference type="EMBL" id="CP042161">
    <property type="protein sequence ID" value="QDS38164.1"/>
    <property type="molecule type" value="Genomic_DNA"/>
</dbReference>
<name>A0A517IH07_BREBE</name>
<dbReference type="AlphaFoldDB" id="A0A517IH07"/>
<dbReference type="InterPro" id="IPR009414">
    <property type="entry name" value="DUF1064"/>
</dbReference>
<reference evidence="1 2" key="1">
    <citation type="submission" date="2019-07" db="EMBL/GenBank/DDBJ databases">
        <title>Characterization of Brevibacillus brevis HK544, as a potential biocontrol agent.</title>
        <authorList>
            <person name="Kim H."/>
        </authorList>
    </citation>
    <scope>NUCLEOTIDE SEQUENCE [LARGE SCALE GENOMIC DNA]</scope>
    <source>
        <strain evidence="1 2">HK544</strain>
    </source>
</reference>
<proteinExistence type="predicted"/>
<gene>
    <name evidence="1" type="ORF">FPS98_18610</name>
</gene>
<dbReference type="Proteomes" id="UP000317713">
    <property type="component" value="Chromosome"/>
</dbReference>
<protein>
    <submittedName>
        <fullName evidence="1">DUF1064 domain-containing protein</fullName>
    </submittedName>
</protein>
<organism evidence="1 2">
    <name type="scientific">Brevibacillus brevis</name>
    <name type="common">Bacillus brevis</name>
    <dbReference type="NCBI Taxonomy" id="1393"/>
    <lineage>
        <taxon>Bacteria</taxon>
        <taxon>Bacillati</taxon>
        <taxon>Bacillota</taxon>
        <taxon>Bacilli</taxon>
        <taxon>Bacillales</taxon>
        <taxon>Paenibacillaceae</taxon>
        <taxon>Brevibacillus</taxon>
    </lineage>
</organism>
<evidence type="ECO:0000313" key="1">
    <source>
        <dbReference type="EMBL" id="QDS38164.1"/>
    </source>
</evidence>
<sequence length="135" mass="15941">MPKYNNKITIVDGIKFDSKAESEYYLVLKEKLAAREIQDMRLQPVYVLQEKCQRNGKNLQAITYKADFEVLHLNGSLEVIDIKGEETEAFKIKAKMFMYKYPNLKLTLLKKVQKYGGWITTDEWKEKKREEKKAI</sequence>
<accession>A0A517IH07</accession>
<evidence type="ECO:0000313" key="2">
    <source>
        <dbReference type="Proteomes" id="UP000317713"/>
    </source>
</evidence>